<comment type="caution">
    <text evidence="6">The sequence shown here is derived from an EMBL/GenBank/DDBJ whole genome shotgun (WGS) entry which is preliminary data.</text>
</comment>
<accession>A0ABU4VIH4</accession>
<evidence type="ECO:0000256" key="1">
    <source>
        <dbReference type="ARBA" id="ARBA00022603"/>
    </source>
</evidence>
<keyword evidence="4" id="KW-0175">Coiled coil</keyword>
<keyword evidence="3" id="KW-0949">S-adenosyl-L-methionine</keyword>
<dbReference type="GO" id="GO:0032259">
    <property type="term" value="P:methylation"/>
    <property type="evidence" value="ECO:0007669"/>
    <property type="project" value="UniProtKB-KW"/>
</dbReference>
<dbReference type="InterPro" id="IPR029063">
    <property type="entry name" value="SAM-dependent_MTases_sf"/>
</dbReference>
<dbReference type="EMBL" id="JAXAVX010000003">
    <property type="protein sequence ID" value="MDX8151646.1"/>
    <property type="molecule type" value="Genomic_DNA"/>
</dbReference>
<dbReference type="Gene3D" id="3.40.50.150">
    <property type="entry name" value="Vaccinia Virus protein VP39"/>
    <property type="match status" value="1"/>
</dbReference>
<dbReference type="PANTHER" id="PTHR43464:SF19">
    <property type="entry name" value="UBIQUINONE BIOSYNTHESIS O-METHYLTRANSFERASE, MITOCHONDRIAL"/>
    <property type="match status" value="1"/>
</dbReference>
<dbReference type="RefSeq" id="WP_319953801.1">
    <property type="nucleotide sequence ID" value="NZ_JAXAVX010000003.1"/>
</dbReference>
<dbReference type="Pfam" id="PF13847">
    <property type="entry name" value="Methyltransf_31"/>
    <property type="match status" value="1"/>
</dbReference>
<dbReference type="Proteomes" id="UP001277761">
    <property type="component" value="Unassembled WGS sequence"/>
</dbReference>
<feature type="coiled-coil region" evidence="4">
    <location>
        <begin position="325"/>
        <end position="352"/>
    </location>
</feature>
<keyword evidence="2" id="KW-0808">Transferase</keyword>
<dbReference type="GO" id="GO:0008168">
    <property type="term" value="F:methyltransferase activity"/>
    <property type="evidence" value="ECO:0007669"/>
    <property type="project" value="UniProtKB-KW"/>
</dbReference>
<evidence type="ECO:0000313" key="7">
    <source>
        <dbReference type="Proteomes" id="UP001277761"/>
    </source>
</evidence>
<feature type="domain" description="Methyltransferase" evidence="5">
    <location>
        <begin position="34"/>
        <end position="138"/>
    </location>
</feature>
<evidence type="ECO:0000259" key="5">
    <source>
        <dbReference type="Pfam" id="PF13847"/>
    </source>
</evidence>
<keyword evidence="7" id="KW-1185">Reference proteome</keyword>
<evidence type="ECO:0000256" key="3">
    <source>
        <dbReference type="ARBA" id="ARBA00022691"/>
    </source>
</evidence>
<evidence type="ECO:0000256" key="2">
    <source>
        <dbReference type="ARBA" id="ARBA00022679"/>
    </source>
</evidence>
<gene>
    <name evidence="6" type="ORF">SK069_08590</name>
</gene>
<dbReference type="PANTHER" id="PTHR43464">
    <property type="entry name" value="METHYLTRANSFERASE"/>
    <property type="match status" value="1"/>
</dbReference>
<keyword evidence="1 6" id="KW-0489">Methyltransferase</keyword>
<evidence type="ECO:0000256" key="4">
    <source>
        <dbReference type="SAM" id="Coils"/>
    </source>
</evidence>
<reference evidence="6 7" key="1">
    <citation type="submission" date="2023-11" db="EMBL/GenBank/DDBJ databases">
        <authorList>
            <person name="Xu M."/>
            <person name="Jiang T."/>
        </authorList>
    </citation>
    <scope>NUCLEOTIDE SEQUENCE [LARGE SCALE GENOMIC DNA]</scope>
    <source>
        <strain evidence="6 7">SD</strain>
    </source>
</reference>
<evidence type="ECO:0000313" key="6">
    <source>
        <dbReference type="EMBL" id="MDX8151646.1"/>
    </source>
</evidence>
<dbReference type="SUPFAM" id="SSF53335">
    <property type="entry name" value="S-adenosyl-L-methionine-dependent methyltransferases"/>
    <property type="match status" value="1"/>
</dbReference>
<dbReference type="InterPro" id="IPR025714">
    <property type="entry name" value="Methyltranfer_dom"/>
</dbReference>
<proteinExistence type="predicted"/>
<sequence>MSLERLSNDAVHGESLLALEHRHRYRFAARFCAGRRVVDLCCGVGYGSAILAEQAASVLGLDVDPRAVEEARRAHGALDGVRFDQADAVTWLGTVDPSELDVLVCFEGIEHLADGEAVLDGLRRLAAGGVRLLVSVPNSRRYEEDNAFHLTNFDRDAVGRWAAALDAVVLGQWHAEGVLIAPEDGADADPAMLESPGVPAGERPRGWAMHYLLLVGLEPAGVPGGMLAWVAEPVNARWQQSLERANRELWQQNVRIGTGERPSAFGAASAAVLDRWRARAETAERALLDVADREARVAQEEARVAGRAAALEQREAALATQVAERFEDERRVHALRQRIAEQEAELLRLRAVRQRRAVRMALGAAALARRLRGPA</sequence>
<protein>
    <submittedName>
        <fullName evidence="6">Methyltransferase domain-containing protein</fullName>
    </submittedName>
</protein>
<organism evidence="6 7">
    <name type="scientific">Patulibacter brassicae</name>
    <dbReference type="NCBI Taxonomy" id="1705717"/>
    <lineage>
        <taxon>Bacteria</taxon>
        <taxon>Bacillati</taxon>
        <taxon>Actinomycetota</taxon>
        <taxon>Thermoleophilia</taxon>
        <taxon>Solirubrobacterales</taxon>
        <taxon>Patulibacteraceae</taxon>
        <taxon>Patulibacter</taxon>
    </lineage>
</organism>
<name>A0ABU4VIH4_9ACTN</name>
<dbReference type="CDD" id="cd02440">
    <property type="entry name" value="AdoMet_MTases"/>
    <property type="match status" value="1"/>
</dbReference>